<dbReference type="EMBL" id="CAKOAT010061599">
    <property type="protein sequence ID" value="CAH8305646.1"/>
    <property type="molecule type" value="Genomic_DNA"/>
</dbReference>
<evidence type="ECO:0000256" key="2">
    <source>
        <dbReference type="ARBA" id="ARBA00004167"/>
    </source>
</evidence>
<organism evidence="12 13">
    <name type="scientific">Eruca vesicaria subsp. sativa</name>
    <name type="common">Garden rocket</name>
    <name type="synonym">Eruca sativa</name>
    <dbReference type="NCBI Taxonomy" id="29727"/>
    <lineage>
        <taxon>Eukaryota</taxon>
        <taxon>Viridiplantae</taxon>
        <taxon>Streptophyta</taxon>
        <taxon>Embryophyta</taxon>
        <taxon>Tracheophyta</taxon>
        <taxon>Spermatophyta</taxon>
        <taxon>Magnoliopsida</taxon>
        <taxon>eudicotyledons</taxon>
        <taxon>Gunneridae</taxon>
        <taxon>Pentapetalae</taxon>
        <taxon>rosids</taxon>
        <taxon>malvids</taxon>
        <taxon>Brassicales</taxon>
        <taxon>Brassicaceae</taxon>
        <taxon>Brassiceae</taxon>
        <taxon>Eruca</taxon>
    </lineage>
</organism>
<accession>A0ABC8IXY1</accession>
<keyword evidence="4" id="KW-1133">Transmembrane helix</keyword>
<dbReference type="Pfam" id="PF02365">
    <property type="entry name" value="NAM"/>
    <property type="match status" value="1"/>
</dbReference>
<evidence type="ECO:0000256" key="8">
    <source>
        <dbReference type="ARBA" id="ARBA00023159"/>
    </source>
</evidence>
<evidence type="ECO:0000256" key="10">
    <source>
        <dbReference type="ARBA" id="ARBA00023242"/>
    </source>
</evidence>
<evidence type="ECO:0000256" key="7">
    <source>
        <dbReference type="ARBA" id="ARBA00023136"/>
    </source>
</evidence>
<protein>
    <recommendedName>
        <fullName evidence="11">NAC domain-containing protein</fullName>
    </recommendedName>
</protein>
<dbReference type="GO" id="GO:0006355">
    <property type="term" value="P:regulation of DNA-templated transcription"/>
    <property type="evidence" value="ECO:0007669"/>
    <property type="project" value="UniProtKB-ARBA"/>
</dbReference>
<dbReference type="GO" id="GO:0000976">
    <property type="term" value="F:transcription cis-regulatory region binding"/>
    <property type="evidence" value="ECO:0007669"/>
    <property type="project" value="UniProtKB-ARBA"/>
</dbReference>
<comment type="caution">
    <text evidence="12">The sequence shown here is derived from an EMBL/GenBank/DDBJ whole genome shotgun (WGS) entry which is preliminary data.</text>
</comment>
<sequence length="460" mass="52074">MANSCLEGGRFSAPGFRFHPTDEELVVYYLKRKICGRKLRINAIGVVDVYKVDPTDLPGLSVLKSGDRQWFYFTPRNRKYPNAARSSRGTATGYWKATGKDRIIVYNSRSVGLKKTLVFYRGRAPNGERTDWVMHEYTMDEEELSRCKNAKEYYALYKLYKKSGAGPKNGEEYGAPFQEEEWVDDDDREEADNVTVPDEHVVQYENNRRIGDGVFCNPVNVQSDDLNKLLNAIPYAPGVARRQLNELSAVMQVNSEEEIQSTLLNNSSGEFLSPLETGVFLPNYQPNSMHSSYQPHAANSLDGSEVKSAFKTSGIAPFVFEKEDYIEMDDLLTPEQGAASVEKPAQFLNPGEYEHFNDYDQLFHDVSMSFDLEPLFQGTSTDLTSLSNFANDDGRQHILYQQQFQNKTPNVNQFIDDMWFKDAQADLYDQPRSSSLAFASPSSGTATHFPVSPSYFPTKS</sequence>
<gene>
    <name evidence="12" type="ORF">ERUC_LOCUS3922</name>
</gene>
<evidence type="ECO:0000313" key="13">
    <source>
        <dbReference type="Proteomes" id="UP001642260"/>
    </source>
</evidence>
<evidence type="ECO:0000259" key="11">
    <source>
        <dbReference type="PROSITE" id="PS51005"/>
    </source>
</evidence>
<keyword evidence="13" id="KW-1185">Reference proteome</keyword>
<dbReference type="Gene3D" id="2.170.150.80">
    <property type="entry name" value="NAC domain"/>
    <property type="match status" value="1"/>
</dbReference>
<feature type="domain" description="NAC" evidence="11">
    <location>
        <begin position="12"/>
        <end position="162"/>
    </location>
</feature>
<dbReference type="FunFam" id="2.170.150.80:FF:000006">
    <property type="entry name" value="NAC domain-containing protein 100-like"/>
    <property type="match status" value="1"/>
</dbReference>
<keyword evidence="3" id="KW-0812">Transmembrane</keyword>
<dbReference type="AlphaFoldDB" id="A0ABC8IXY1"/>
<keyword evidence="9" id="KW-0804">Transcription</keyword>
<evidence type="ECO:0000313" key="12">
    <source>
        <dbReference type="EMBL" id="CAH8305646.1"/>
    </source>
</evidence>
<reference evidence="12 13" key="1">
    <citation type="submission" date="2022-03" db="EMBL/GenBank/DDBJ databases">
        <authorList>
            <person name="Macdonald S."/>
            <person name="Ahmed S."/>
            <person name="Newling K."/>
        </authorList>
    </citation>
    <scope>NUCLEOTIDE SEQUENCE [LARGE SCALE GENOMIC DNA]</scope>
</reference>
<dbReference type="SUPFAM" id="SSF101941">
    <property type="entry name" value="NAC domain"/>
    <property type="match status" value="1"/>
</dbReference>
<comment type="subcellular location">
    <subcellularLocation>
        <location evidence="2">Membrane</location>
        <topology evidence="2">Single-pass membrane protein</topology>
    </subcellularLocation>
    <subcellularLocation>
        <location evidence="1">Nucleus</location>
    </subcellularLocation>
</comment>
<keyword evidence="7" id="KW-0472">Membrane</keyword>
<evidence type="ECO:0000256" key="3">
    <source>
        <dbReference type="ARBA" id="ARBA00022692"/>
    </source>
</evidence>
<keyword evidence="10" id="KW-0539">Nucleus</keyword>
<keyword evidence="6" id="KW-0238">DNA-binding</keyword>
<dbReference type="GO" id="GO:0016020">
    <property type="term" value="C:membrane"/>
    <property type="evidence" value="ECO:0007669"/>
    <property type="project" value="UniProtKB-SubCell"/>
</dbReference>
<keyword evidence="8" id="KW-0010">Activator</keyword>
<dbReference type="PANTHER" id="PTHR31744:SF216">
    <property type="entry name" value="NAC TRANSCRIPTION FACTOR"/>
    <property type="match status" value="1"/>
</dbReference>
<evidence type="ECO:0000256" key="9">
    <source>
        <dbReference type="ARBA" id="ARBA00023163"/>
    </source>
</evidence>
<dbReference type="PROSITE" id="PS51005">
    <property type="entry name" value="NAC"/>
    <property type="match status" value="1"/>
</dbReference>
<keyword evidence="5" id="KW-0805">Transcription regulation</keyword>
<evidence type="ECO:0000256" key="1">
    <source>
        <dbReference type="ARBA" id="ARBA00004123"/>
    </source>
</evidence>
<dbReference type="GO" id="GO:0005634">
    <property type="term" value="C:nucleus"/>
    <property type="evidence" value="ECO:0007669"/>
    <property type="project" value="UniProtKB-SubCell"/>
</dbReference>
<evidence type="ECO:0000256" key="5">
    <source>
        <dbReference type="ARBA" id="ARBA00023015"/>
    </source>
</evidence>
<dbReference type="InterPro" id="IPR036093">
    <property type="entry name" value="NAC_dom_sf"/>
</dbReference>
<dbReference type="PANTHER" id="PTHR31744">
    <property type="entry name" value="PROTEIN CUP-SHAPED COTYLEDON 2-RELATED"/>
    <property type="match status" value="1"/>
</dbReference>
<name>A0ABC8IXY1_ERUVS</name>
<evidence type="ECO:0000256" key="4">
    <source>
        <dbReference type="ARBA" id="ARBA00022989"/>
    </source>
</evidence>
<dbReference type="InterPro" id="IPR003441">
    <property type="entry name" value="NAC-dom"/>
</dbReference>
<evidence type="ECO:0000256" key="6">
    <source>
        <dbReference type="ARBA" id="ARBA00023125"/>
    </source>
</evidence>
<proteinExistence type="predicted"/>
<dbReference type="Proteomes" id="UP001642260">
    <property type="component" value="Unassembled WGS sequence"/>
</dbReference>